<dbReference type="GO" id="GO:0016747">
    <property type="term" value="F:acyltransferase activity, transferring groups other than amino-acyl groups"/>
    <property type="evidence" value="ECO:0007669"/>
    <property type="project" value="InterPro"/>
</dbReference>
<feature type="domain" description="N-acetyltransferase" evidence="1">
    <location>
        <begin position="1"/>
        <end position="91"/>
    </location>
</feature>
<dbReference type="PROSITE" id="PS51729">
    <property type="entry name" value="GNAT_YJDJ"/>
    <property type="match status" value="1"/>
</dbReference>
<protein>
    <submittedName>
        <fullName evidence="3">Uncharacterized protein</fullName>
    </submittedName>
</protein>
<dbReference type="AlphaFoldDB" id="A0A024QIL7"/>
<dbReference type="PANTHER" id="PTHR31435">
    <property type="entry name" value="PROTEIN NATD1"/>
    <property type="match status" value="1"/>
</dbReference>
<keyword evidence="4" id="KW-1185">Reference proteome</keyword>
<gene>
    <name evidence="3" type="ORF">BN990_04394</name>
</gene>
<evidence type="ECO:0000313" key="4">
    <source>
        <dbReference type="Proteomes" id="UP000028875"/>
    </source>
</evidence>
<organism evidence="3 4">
    <name type="scientific">Virgibacillus massiliensis</name>
    <dbReference type="NCBI Taxonomy" id="1462526"/>
    <lineage>
        <taxon>Bacteria</taxon>
        <taxon>Bacillati</taxon>
        <taxon>Bacillota</taxon>
        <taxon>Bacilli</taxon>
        <taxon>Bacillales</taxon>
        <taxon>Bacillaceae</taxon>
        <taxon>Virgibacillus</taxon>
    </lineage>
</organism>
<dbReference type="InterPro" id="IPR000182">
    <property type="entry name" value="GNAT_dom"/>
</dbReference>
<reference evidence="3 4" key="1">
    <citation type="submission" date="2014-03" db="EMBL/GenBank/DDBJ databases">
        <authorList>
            <person name="Urmite Genomes U."/>
        </authorList>
    </citation>
    <scope>NUCLEOTIDE SEQUENCE [LARGE SCALE GENOMIC DNA]</scope>
    <source>
        <strain evidence="3 4">Vm-5</strain>
    </source>
</reference>
<accession>A0A024QIL7</accession>
<dbReference type="OrthoDB" id="9793389at2"/>
<dbReference type="PROSITE" id="PS51186">
    <property type="entry name" value="GNAT"/>
    <property type="match status" value="1"/>
</dbReference>
<proteinExistence type="predicted"/>
<reference evidence="4" key="2">
    <citation type="submission" date="2014-05" db="EMBL/GenBank/DDBJ databases">
        <title>Draft genome sequence of Virgibacillus massiliensis Vm-5.</title>
        <authorList>
            <person name="Khelaifia S."/>
            <person name="Croce O."/>
            <person name="Lagier J.C."/>
            <person name="Raoult D."/>
        </authorList>
    </citation>
    <scope>NUCLEOTIDE SEQUENCE [LARGE SCALE GENOMIC DNA]</scope>
    <source>
        <strain evidence="4">Vm-5</strain>
    </source>
</reference>
<dbReference type="Gene3D" id="3.40.630.30">
    <property type="match status" value="1"/>
</dbReference>
<evidence type="ECO:0000313" key="3">
    <source>
        <dbReference type="EMBL" id="CDQ42015.1"/>
    </source>
</evidence>
<evidence type="ECO:0000259" key="2">
    <source>
        <dbReference type="PROSITE" id="PS51729"/>
    </source>
</evidence>
<dbReference type="Proteomes" id="UP000028875">
    <property type="component" value="Unassembled WGS sequence"/>
</dbReference>
<dbReference type="RefSeq" id="WP_021290663.1">
    <property type="nucleotide sequence ID" value="NZ_BNER01000005.1"/>
</dbReference>
<dbReference type="EMBL" id="CCDP010000004">
    <property type="protein sequence ID" value="CDQ42015.1"/>
    <property type="molecule type" value="Genomic_DNA"/>
</dbReference>
<dbReference type="PANTHER" id="PTHR31435:SF10">
    <property type="entry name" value="BSR4717 PROTEIN"/>
    <property type="match status" value="1"/>
</dbReference>
<dbReference type="InterPro" id="IPR045057">
    <property type="entry name" value="Gcn5-rel_NAT"/>
</dbReference>
<name>A0A024QIL7_9BACI</name>
<dbReference type="CDD" id="cd04301">
    <property type="entry name" value="NAT_SF"/>
    <property type="match status" value="1"/>
</dbReference>
<dbReference type="Pfam" id="PF14542">
    <property type="entry name" value="Acetyltransf_CG"/>
    <property type="match status" value="1"/>
</dbReference>
<dbReference type="SUPFAM" id="SSF55729">
    <property type="entry name" value="Acyl-CoA N-acyltransferases (Nat)"/>
    <property type="match status" value="1"/>
</dbReference>
<feature type="domain" description="N-acetyltransferase" evidence="2">
    <location>
        <begin position="2"/>
        <end position="90"/>
    </location>
</feature>
<dbReference type="InterPro" id="IPR016181">
    <property type="entry name" value="Acyl_CoA_acyltransferase"/>
</dbReference>
<dbReference type="eggNOG" id="COG2388">
    <property type="taxonomic scope" value="Bacteria"/>
</dbReference>
<dbReference type="InterPro" id="IPR031165">
    <property type="entry name" value="GNAT_YJDJ"/>
</dbReference>
<evidence type="ECO:0000259" key="1">
    <source>
        <dbReference type="PROSITE" id="PS51186"/>
    </source>
</evidence>
<dbReference type="STRING" id="1462526.BN990_04394"/>
<comment type="caution">
    <text evidence="3">The sequence shown here is derived from an EMBL/GenBank/DDBJ whole genome shotgun (WGS) entry which is preliminary data.</text>
</comment>
<sequence length="91" mass="10325">MNIQKGDQKFFLGEDEQYPKAVITYGFSDDGDVVINHTEVSDDLRGQGVAGKLVEEVVNYAREEGKKVNPVCPYAKNKMERTPEYRDILVQ</sequence>